<feature type="chain" id="PRO_5015663478" description="DUF1344 domain-containing protein" evidence="1">
    <location>
        <begin position="23"/>
        <end position="86"/>
    </location>
</feature>
<evidence type="ECO:0000256" key="1">
    <source>
        <dbReference type="SAM" id="SignalP"/>
    </source>
</evidence>
<dbReference type="RefSeq" id="WP_109456916.1">
    <property type="nucleotide sequence ID" value="NZ_QFBC01000001.1"/>
</dbReference>
<dbReference type="Pfam" id="PF07076">
    <property type="entry name" value="DUF1344"/>
    <property type="match status" value="1"/>
</dbReference>
<dbReference type="Proteomes" id="UP000245252">
    <property type="component" value="Unassembled WGS sequence"/>
</dbReference>
<gene>
    <name evidence="2" type="ORF">DEM27_02320</name>
</gene>
<evidence type="ECO:0008006" key="4">
    <source>
        <dbReference type="Google" id="ProtNLM"/>
    </source>
</evidence>
<reference evidence="2 3" key="1">
    <citation type="submission" date="2018-05" db="EMBL/GenBank/DDBJ databases">
        <title>The draft genome of strain NS-104.</title>
        <authorList>
            <person name="Hang P."/>
            <person name="Jiang J."/>
        </authorList>
    </citation>
    <scope>NUCLEOTIDE SEQUENCE [LARGE SCALE GENOMIC DNA]</scope>
    <source>
        <strain evidence="2 3">NS-104</strain>
    </source>
</reference>
<comment type="caution">
    <text evidence="2">The sequence shown here is derived from an EMBL/GenBank/DDBJ whole genome shotgun (WGS) entry which is preliminary data.</text>
</comment>
<name>A0A2U2DYK3_9HYPH</name>
<dbReference type="InterPro" id="IPR009780">
    <property type="entry name" value="DUF1344"/>
</dbReference>
<dbReference type="AlphaFoldDB" id="A0A2U2DYK3"/>
<keyword evidence="1" id="KW-0732">Signal</keyword>
<dbReference type="OrthoDB" id="7872012at2"/>
<sequence>MRLMIAALLATASFLSPLKGFAESADVEATIKKVDMGNLSLTLDDGKIYQAPEEFNFEGLAAGVKVIVFYTEVDGRRVINDLEVVQ</sequence>
<evidence type="ECO:0000313" key="3">
    <source>
        <dbReference type="Proteomes" id="UP000245252"/>
    </source>
</evidence>
<evidence type="ECO:0000313" key="2">
    <source>
        <dbReference type="EMBL" id="PWE58400.1"/>
    </source>
</evidence>
<dbReference type="EMBL" id="QFBC01000001">
    <property type="protein sequence ID" value="PWE58400.1"/>
    <property type="molecule type" value="Genomic_DNA"/>
</dbReference>
<organism evidence="2 3">
    <name type="scientific">Metarhizobium album</name>
    <dbReference type="NCBI Taxonomy" id="2182425"/>
    <lineage>
        <taxon>Bacteria</taxon>
        <taxon>Pseudomonadati</taxon>
        <taxon>Pseudomonadota</taxon>
        <taxon>Alphaproteobacteria</taxon>
        <taxon>Hyphomicrobiales</taxon>
        <taxon>Rhizobiaceae</taxon>
        <taxon>Metarhizobium</taxon>
    </lineage>
</organism>
<protein>
    <recommendedName>
        <fullName evidence="4">DUF1344 domain-containing protein</fullName>
    </recommendedName>
</protein>
<proteinExistence type="predicted"/>
<accession>A0A2U2DYK3</accession>
<keyword evidence="3" id="KW-1185">Reference proteome</keyword>
<feature type="signal peptide" evidence="1">
    <location>
        <begin position="1"/>
        <end position="22"/>
    </location>
</feature>